<comment type="similarity">
    <text evidence="3 9">Belongs to the FliF family.</text>
</comment>
<evidence type="ECO:0000256" key="7">
    <source>
        <dbReference type="ARBA" id="ARBA00023136"/>
    </source>
</evidence>
<evidence type="ECO:0000256" key="9">
    <source>
        <dbReference type="PIRNR" id="PIRNR004862"/>
    </source>
</evidence>
<evidence type="ECO:0000313" key="14">
    <source>
        <dbReference type="EMBL" id="CDL91885.1"/>
    </source>
</evidence>
<dbReference type="PANTHER" id="PTHR30046:SF0">
    <property type="entry name" value="FLAGELLAR M-RING PROTEIN"/>
    <property type="match status" value="1"/>
</dbReference>
<dbReference type="EMBL" id="CBXI010000036">
    <property type="protein sequence ID" value="CDL91885.1"/>
    <property type="molecule type" value="Genomic_DNA"/>
</dbReference>
<keyword evidence="14" id="KW-0966">Cell projection</keyword>
<evidence type="ECO:0000259" key="12">
    <source>
        <dbReference type="Pfam" id="PF01514"/>
    </source>
</evidence>
<sequence length="537" mass="59086">MAKLSQFFKNLKDKWKQSSNNKKAAVIIVCIAIIGALVFAGISLGKTKYAVLFSNLNSTDSASIYKQLQSDKVDVKVEGNSILVPKDQVDKIRMQTLSEVQLTNGSQGFELLDKSKFGETDQQFKVDYQRALQGELERTIKSMSQVSDARVHLVLPDDTEFVKDTTPGSASVTIKLKAGQQLSQDQVKALVELVSGSVKNVPKQNVEIVDSNMNLLSRNLYQSNNGNSSDSDSSSDSDTSVEKQQKLQQDYENDLQKKLLSMLESVYGKDKVKVTVNADLDFDAVQQDSTTYDKNNVVVSEHTINSTNTDGGTNNTGTSPVDNNMSNTTASNTNNGNSTSNEVTRNYDVPKVEQKTIKAPGSVKRLTTSVALDGNVDDATRTAIRNLAVSSIGYNATRGDTISVESIPFDTTAQDNAKKDLNAMQQAESTAKRNKIIMIGAIAGAILIAAIVGFILWRRKHAEDDEIFDEDISPQGIDTVIGDNDMTQEQPKPKFKPVEFEEENEDTHVENEIKKYAKEKPDQVADIIKSWLAEDER</sequence>
<dbReference type="OrthoDB" id="9807026at2"/>
<keyword evidence="14" id="KW-0969">Cilium</keyword>
<dbReference type="InterPro" id="IPR013556">
    <property type="entry name" value="Flag_M-ring_C"/>
</dbReference>
<evidence type="ECO:0000313" key="15">
    <source>
        <dbReference type="Proteomes" id="UP000019482"/>
    </source>
</evidence>
<keyword evidence="8 9" id="KW-0975">Bacterial flagellum</keyword>
<dbReference type="GO" id="GO:0071973">
    <property type="term" value="P:bacterial-type flagellum-dependent cell motility"/>
    <property type="evidence" value="ECO:0007669"/>
    <property type="project" value="InterPro"/>
</dbReference>
<dbReference type="GO" id="GO:0009431">
    <property type="term" value="C:bacterial-type flagellum basal body, MS ring"/>
    <property type="evidence" value="ECO:0007669"/>
    <property type="project" value="InterPro"/>
</dbReference>
<dbReference type="AlphaFoldDB" id="W6N6R0"/>
<evidence type="ECO:0000256" key="10">
    <source>
        <dbReference type="SAM" id="MobiDB-lite"/>
    </source>
</evidence>
<dbReference type="GO" id="GO:0005886">
    <property type="term" value="C:plasma membrane"/>
    <property type="evidence" value="ECO:0007669"/>
    <property type="project" value="UniProtKB-SubCell"/>
</dbReference>
<feature type="domain" description="Flagellar M-ring C-terminal" evidence="13">
    <location>
        <begin position="263"/>
        <end position="409"/>
    </location>
</feature>
<dbReference type="GeneID" id="29419452"/>
<comment type="caution">
    <text evidence="14">The sequence shown here is derived from an EMBL/GenBank/DDBJ whole genome shotgun (WGS) entry which is preliminary data.</text>
</comment>
<dbReference type="PIRSF" id="PIRSF004862">
    <property type="entry name" value="FliF"/>
    <property type="match status" value="1"/>
</dbReference>
<dbReference type="InterPro" id="IPR045851">
    <property type="entry name" value="AMP-bd_C_sf"/>
</dbReference>
<evidence type="ECO:0000256" key="6">
    <source>
        <dbReference type="ARBA" id="ARBA00022989"/>
    </source>
</evidence>
<feature type="domain" description="Flagellar M-ring N-terminal" evidence="12">
    <location>
        <begin position="45"/>
        <end position="217"/>
    </location>
</feature>
<protein>
    <recommendedName>
        <fullName evidence="9">Flagellar M-ring protein</fullName>
    </recommendedName>
</protein>
<evidence type="ECO:0000256" key="5">
    <source>
        <dbReference type="ARBA" id="ARBA00022692"/>
    </source>
</evidence>
<evidence type="ECO:0000256" key="11">
    <source>
        <dbReference type="SAM" id="Phobius"/>
    </source>
</evidence>
<dbReference type="PRINTS" id="PR01009">
    <property type="entry name" value="FLGMRINGFLIF"/>
</dbReference>
<evidence type="ECO:0000256" key="2">
    <source>
        <dbReference type="ARBA" id="ARBA00004651"/>
    </source>
</evidence>
<feature type="region of interest" description="Disordered" evidence="10">
    <location>
        <begin position="482"/>
        <end position="507"/>
    </location>
</feature>
<evidence type="ECO:0000256" key="3">
    <source>
        <dbReference type="ARBA" id="ARBA00007971"/>
    </source>
</evidence>
<dbReference type="InterPro" id="IPR043427">
    <property type="entry name" value="YscJ/FliF"/>
</dbReference>
<dbReference type="Gene3D" id="3.30.300.30">
    <property type="match status" value="1"/>
</dbReference>
<dbReference type="Proteomes" id="UP000019482">
    <property type="component" value="Unassembled WGS sequence"/>
</dbReference>
<feature type="region of interest" description="Disordered" evidence="10">
    <location>
        <begin position="304"/>
        <end position="343"/>
    </location>
</feature>
<keyword evidence="15" id="KW-1185">Reference proteome</keyword>
<evidence type="ECO:0000256" key="4">
    <source>
        <dbReference type="ARBA" id="ARBA00022475"/>
    </source>
</evidence>
<feature type="compositionally biased region" description="Low complexity" evidence="10">
    <location>
        <begin position="304"/>
        <end position="341"/>
    </location>
</feature>
<comment type="function">
    <text evidence="9">The M ring may be actively involved in energy transduction.</text>
</comment>
<dbReference type="InterPro" id="IPR000067">
    <property type="entry name" value="FlgMring_FliF"/>
</dbReference>
<dbReference type="GO" id="GO:0003774">
    <property type="term" value="F:cytoskeletal motor activity"/>
    <property type="evidence" value="ECO:0007669"/>
    <property type="project" value="InterPro"/>
</dbReference>
<name>W6N6R0_CLOTY</name>
<gene>
    <name evidence="14" type="ORF">CTDIVETGP_1955</name>
</gene>
<keyword evidence="14" id="KW-0282">Flagellum</keyword>
<dbReference type="Pfam" id="PF01514">
    <property type="entry name" value="YscJ_FliF"/>
    <property type="match status" value="1"/>
</dbReference>
<dbReference type="RefSeq" id="WP_017895333.1">
    <property type="nucleotide sequence ID" value="NZ_CBXI010000036.1"/>
</dbReference>
<feature type="transmembrane region" description="Helical" evidence="11">
    <location>
        <begin position="436"/>
        <end position="457"/>
    </location>
</feature>
<evidence type="ECO:0000259" key="13">
    <source>
        <dbReference type="Pfam" id="PF08345"/>
    </source>
</evidence>
<accession>W6N6R0</accession>
<evidence type="ECO:0000256" key="1">
    <source>
        <dbReference type="ARBA" id="ARBA00004117"/>
    </source>
</evidence>
<dbReference type="InterPro" id="IPR006182">
    <property type="entry name" value="FliF_N_dom"/>
</dbReference>
<evidence type="ECO:0000256" key="8">
    <source>
        <dbReference type="ARBA" id="ARBA00023143"/>
    </source>
</evidence>
<keyword evidence="5 11" id="KW-0812">Transmembrane</keyword>
<comment type="subcellular location">
    <subcellularLocation>
        <location evidence="1 9">Bacterial flagellum basal body</location>
    </subcellularLocation>
    <subcellularLocation>
        <location evidence="2">Cell membrane</location>
        <topology evidence="2">Multi-pass membrane protein</topology>
    </subcellularLocation>
</comment>
<feature type="compositionally biased region" description="Low complexity" evidence="10">
    <location>
        <begin position="223"/>
        <end position="238"/>
    </location>
</feature>
<keyword evidence="4" id="KW-1003">Cell membrane</keyword>
<dbReference type="Pfam" id="PF08345">
    <property type="entry name" value="YscJ_FliF_C"/>
    <property type="match status" value="1"/>
</dbReference>
<feature type="transmembrane region" description="Helical" evidence="11">
    <location>
        <begin position="24"/>
        <end position="45"/>
    </location>
</feature>
<keyword evidence="6 11" id="KW-1133">Transmembrane helix</keyword>
<proteinExistence type="inferred from homology"/>
<organism evidence="14 15">
    <name type="scientific">Clostridium tyrobutyricum DIVETGP</name>
    <dbReference type="NCBI Taxonomy" id="1408889"/>
    <lineage>
        <taxon>Bacteria</taxon>
        <taxon>Bacillati</taxon>
        <taxon>Bacillota</taxon>
        <taxon>Clostridia</taxon>
        <taxon>Eubacteriales</taxon>
        <taxon>Clostridiaceae</taxon>
        <taxon>Clostridium</taxon>
    </lineage>
</organism>
<feature type="region of interest" description="Disordered" evidence="10">
    <location>
        <begin position="219"/>
        <end position="247"/>
    </location>
</feature>
<dbReference type="PANTHER" id="PTHR30046">
    <property type="entry name" value="FLAGELLAR M-RING PROTEIN"/>
    <property type="match status" value="1"/>
</dbReference>
<dbReference type="NCBIfam" id="TIGR00206">
    <property type="entry name" value="fliF"/>
    <property type="match status" value="1"/>
</dbReference>
<keyword evidence="7 11" id="KW-0472">Membrane</keyword>
<reference evidence="14 15" key="1">
    <citation type="journal article" date="2015" name="Genome Announc.">
        <title>Draft Genome Sequence of Clostridium tyrobutyricum Strain DIVETGP, Isolated from Cow's Milk for Grana Padano Production.</title>
        <authorList>
            <person name="Soggiu A."/>
            <person name="Piras C."/>
            <person name="Gaiarsa S."/>
            <person name="Sassera D."/>
            <person name="Roncada P."/>
            <person name="Bendixen E."/>
            <person name="Brasca M."/>
            <person name="Bonizzi L."/>
        </authorList>
    </citation>
    <scope>NUCLEOTIDE SEQUENCE [LARGE SCALE GENOMIC DNA]</scope>
    <source>
        <strain evidence="14 15">DIVETGP</strain>
    </source>
</reference>